<dbReference type="Proteomes" id="UP000298358">
    <property type="component" value="Unassembled WGS sequence"/>
</dbReference>
<dbReference type="InterPro" id="IPR024747">
    <property type="entry name" value="Pyridox_Oxase-rel"/>
</dbReference>
<evidence type="ECO:0000313" key="3">
    <source>
        <dbReference type="Proteomes" id="UP000298358"/>
    </source>
</evidence>
<feature type="region of interest" description="Disordered" evidence="1">
    <location>
        <begin position="124"/>
        <end position="171"/>
    </location>
</feature>
<evidence type="ECO:0000313" key="2">
    <source>
        <dbReference type="EMBL" id="TFU34708.1"/>
    </source>
</evidence>
<dbReference type="AlphaFoldDB" id="A0A4Y9FZP7"/>
<dbReference type="Pfam" id="PF12900">
    <property type="entry name" value="Pyridox_ox_2"/>
    <property type="match status" value="1"/>
</dbReference>
<feature type="compositionally biased region" description="Pro residues" evidence="1">
    <location>
        <begin position="158"/>
        <end position="171"/>
    </location>
</feature>
<evidence type="ECO:0000256" key="1">
    <source>
        <dbReference type="SAM" id="MobiDB-lite"/>
    </source>
</evidence>
<sequence length="171" mass="18455">MSSAQDDREVEELPTGECWRLLEIADIGRLAVTHGDGGPDVYPVNFIAHQGRIYLRSGAGPKLRSMIANPAVAIEVDGEEDGFHWSVVVRGVAARTEVDSEILASGAARLVSHEPARKPHVLRITPDSVTGRRFAKRSTPGEPTPPGRGAPPTDAPGKPKPIPHFPPPWQR</sequence>
<proteinExistence type="predicted"/>
<dbReference type="InterPro" id="IPR012349">
    <property type="entry name" value="Split_barrel_FMN-bd"/>
</dbReference>
<reference evidence="2 3" key="1">
    <citation type="submission" date="2019-03" db="EMBL/GenBank/DDBJ databases">
        <title>Diversity of the mouse oral microbiome.</title>
        <authorList>
            <person name="Joseph S."/>
            <person name="Aduse-Opoku J."/>
            <person name="Curtis M."/>
            <person name="Wade W."/>
            <person name="Hashim A."/>
        </authorList>
    </citation>
    <scope>NUCLEOTIDE SEQUENCE [LARGE SCALE GENOMIC DNA]</scope>
    <source>
        <strain evidence="2 3">P1012</strain>
    </source>
</reference>
<dbReference type="Gene3D" id="2.30.110.10">
    <property type="entry name" value="Electron Transport, Fmn-binding Protein, Chain A"/>
    <property type="match status" value="1"/>
</dbReference>
<protein>
    <submittedName>
        <fullName evidence="2">Pyridoxamine 5'-phosphate oxidase family protein</fullName>
    </submittedName>
</protein>
<dbReference type="RefSeq" id="WP_135112245.1">
    <property type="nucleotide sequence ID" value="NZ_JADGLL010000001.1"/>
</dbReference>
<keyword evidence="3" id="KW-1185">Reference proteome</keyword>
<name>A0A4Y9FZP7_9MICO</name>
<comment type="caution">
    <text evidence="2">The sequence shown here is derived from an EMBL/GenBank/DDBJ whole genome shotgun (WGS) entry which is preliminary data.</text>
</comment>
<organism evidence="2 3">
    <name type="scientific">Microbacterium paludicola</name>
    <dbReference type="NCBI Taxonomy" id="300019"/>
    <lineage>
        <taxon>Bacteria</taxon>
        <taxon>Bacillati</taxon>
        <taxon>Actinomycetota</taxon>
        <taxon>Actinomycetes</taxon>
        <taxon>Micrococcales</taxon>
        <taxon>Microbacteriaceae</taxon>
        <taxon>Microbacterium</taxon>
    </lineage>
</organism>
<dbReference type="SUPFAM" id="SSF50475">
    <property type="entry name" value="FMN-binding split barrel"/>
    <property type="match status" value="1"/>
</dbReference>
<accession>A0A4Y9FZP7</accession>
<dbReference type="EMBL" id="SPQB01000001">
    <property type="protein sequence ID" value="TFU34708.1"/>
    <property type="molecule type" value="Genomic_DNA"/>
</dbReference>
<dbReference type="OrthoDB" id="7062584at2"/>
<gene>
    <name evidence="2" type="ORF">E4U02_01005</name>
</gene>